<evidence type="ECO:0000259" key="2">
    <source>
        <dbReference type="Pfam" id="PF13966"/>
    </source>
</evidence>
<organism evidence="3 4">
    <name type="scientific">Hibiscus sabdariffa</name>
    <name type="common">roselle</name>
    <dbReference type="NCBI Taxonomy" id="183260"/>
    <lineage>
        <taxon>Eukaryota</taxon>
        <taxon>Viridiplantae</taxon>
        <taxon>Streptophyta</taxon>
        <taxon>Embryophyta</taxon>
        <taxon>Tracheophyta</taxon>
        <taxon>Spermatophyta</taxon>
        <taxon>Magnoliopsida</taxon>
        <taxon>eudicotyledons</taxon>
        <taxon>Gunneridae</taxon>
        <taxon>Pentapetalae</taxon>
        <taxon>rosids</taxon>
        <taxon>malvids</taxon>
        <taxon>Malvales</taxon>
        <taxon>Malvaceae</taxon>
        <taxon>Malvoideae</taxon>
        <taxon>Hibiscus</taxon>
    </lineage>
</organism>
<dbReference type="Proteomes" id="UP001472677">
    <property type="component" value="Unassembled WGS sequence"/>
</dbReference>
<evidence type="ECO:0008006" key="5">
    <source>
        <dbReference type="Google" id="ProtNLM"/>
    </source>
</evidence>
<name>A0ABR2DHV3_9ROSI</name>
<dbReference type="InterPro" id="IPR002156">
    <property type="entry name" value="RNaseH_domain"/>
</dbReference>
<dbReference type="PANTHER" id="PTHR47074:SF61">
    <property type="entry name" value="RNASE H TYPE-1 DOMAIN-CONTAINING PROTEIN"/>
    <property type="match status" value="1"/>
</dbReference>
<dbReference type="InterPro" id="IPR052929">
    <property type="entry name" value="RNase_H-like_EbsB-rel"/>
</dbReference>
<keyword evidence="4" id="KW-1185">Reference proteome</keyword>
<dbReference type="Pfam" id="PF13966">
    <property type="entry name" value="zf-RVT"/>
    <property type="match status" value="1"/>
</dbReference>
<comment type="caution">
    <text evidence="3">The sequence shown here is derived from an EMBL/GenBank/DDBJ whole genome shotgun (WGS) entry which is preliminary data.</text>
</comment>
<proteinExistence type="predicted"/>
<evidence type="ECO:0000313" key="4">
    <source>
        <dbReference type="Proteomes" id="UP001472677"/>
    </source>
</evidence>
<protein>
    <recommendedName>
        <fullName evidence="5">RNase H type-1 domain-containing protein</fullName>
    </recommendedName>
</protein>
<evidence type="ECO:0000259" key="1">
    <source>
        <dbReference type="Pfam" id="PF13456"/>
    </source>
</evidence>
<evidence type="ECO:0000313" key="3">
    <source>
        <dbReference type="EMBL" id="KAK8539351.1"/>
    </source>
</evidence>
<feature type="domain" description="RNase H type-1" evidence="1">
    <location>
        <begin position="113"/>
        <end position="190"/>
    </location>
</feature>
<dbReference type="EMBL" id="JBBPBM010000026">
    <property type="protein sequence ID" value="KAK8539351.1"/>
    <property type="molecule type" value="Genomic_DNA"/>
</dbReference>
<feature type="domain" description="Reverse transcriptase zinc-binding" evidence="2">
    <location>
        <begin position="2"/>
        <end position="43"/>
    </location>
</feature>
<accession>A0ABR2DHV3</accession>
<dbReference type="InterPro" id="IPR026960">
    <property type="entry name" value="RVT-Znf"/>
</dbReference>
<sequence length="199" mass="21962">MQNFLPTFANLQQHKLPVRNTYHLCESSADTIDHLLFSCPFTLGTLTSVGFSLITALQHSRFAETFANWFLQVSTFILAFLLELESLVDIPAPKTGIKDVKWFPPDGDIIKINFDASFHICSKSSVSRVVARNSQGLIVAACTHPHSRVVDAFIVEALAYKLAVTFAIDLGFHSVMVEGDSLSVIKKLCHTPPRGKSVT</sequence>
<gene>
    <name evidence="3" type="ORF">V6N12_042979</name>
</gene>
<dbReference type="PANTHER" id="PTHR47074">
    <property type="entry name" value="BNAC02G40300D PROTEIN"/>
    <property type="match status" value="1"/>
</dbReference>
<reference evidence="3 4" key="1">
    <citation type="journal article" date="2024" name="G3 (Bethesda)">
        <title>Genome assembly of Hibiscus sabdariffa L. provides insights into metabolisms of medicinal natural products.</title>
        <authorList>
            <person name="Kim T."/>
        </authorList>
    </citation>
    <scope>NUCLEOTIDE SEQUENCE [LARGE SCALE GENOMIC DNA]</scope>
    <source>
        <strain evidence="3">TK-2024</strain>
        <tissue evidence="3">Old leaves</tissue>
    </source>
</reference>
<dbReference type="Pfam" id="PF13456">
    <property type="entry name" value="RVT_3"/>
    <property type="match status" value="1"/>
</dbReference>